<feature type="modified residue" description="4-aspartylphosphate" evidence="7">
    <location>
        <position position="602"/>
    </location>
</feature>
<dbReference type="InterPro" id="IPR003660">
    <property type="entry name" value="HAMP_dom"/>
</dbReference>
<dbReference type="SUPFAM" id="SSF52172">
    <property type="entry name" value="CheY-like"/>
    <property type="match status" value="2"/>
</dbReference>
<dbReference type="Pfam" id="PF02518">
    <property type="entry name" value="HATPase_c"/>
    <property type="match status" value="1"/>
</dbReference>
<dbReference type="Pfam" id="PF00512">
    <property type="entry name" value="HisKA"/>
    <property type="match status" value="1"/>
</dbReference>
<dbReference type="PROSITE" id="PS50109">
    <property type="entry name" value="HIS_KIN"/>
    <property type="match status" value="1"/>
</dbReference>
<comment type="subcellular location">
    <subcellularLocation>
        <location evidence="2">Membrane</location>
    </subcellularLocation>
</comment>
<dbReference type="PRINTS" id="PR00344">
    <property type="entry name" value="BCTRLSENSOR"/>
</dbReference>
<name>A0AA86TA44_9BACT</name>
<evidence type="ECO:0000259" key="12">
    <source>
        <dbReference type="PROSITE" id="PS50885"/>
    </source>
</evidence>
<dbReference type="AlphaFoldDB" id="A0AA86TA44"/>
<feature type="transmembrane region" description="Helical" evidence="9">
    <location>
        <begin position="16"/>
        <end position="40"/>
    </location>
</feature>
<dbReference type="SUPFAM" id="SSF47384">
    <property type="entry name" value="Homodimeric domain of signal transducing histidine kinase"/>
    <property type="match status" value="1"/>
</dbReference>
<evidence type="ECO:0000313" key="14">
    <source>
        <dbReference type="Proteomes" id="UP001179121"/>
    </source>
</evidence>
<feature type="domain" description="HAMP" evidence="12">
    <location>
        <begin position="181"/>
        <end position="234"/>
    </location>
</feature>
<dbReference type="SMART" id="SM00448">
    <property type="entry name" value="REC"/>
    <property type="match status" value="2"/>
</dbReference>
<dbReference type="CDD" id="cd00156">
    <property type="entry name" value="REC"/>
    <property type="match status" value="1"/>
</dbReference>
<dbReference type="Gene3D" id="6.10.340.10">
    <property type="match status" value="1"/>
</dbReference>
<feature type="domain" description="Response regulatory" evidence="11">
    <location>
        <begin position="548"/>
        <end position="667"/>
    </location>
</feature>
<dbReference type="GO" id="GO:0016020">
    <property type="term" value="C:membrane"/>
    <property type="evidence" value="ECO:0007669"/>
    <property type="project" value="UniProtKB-SubCell"/>
</dbReference>
<evidence type="ECO:0000313" key="13">
    <source>
        <dbReference type="EMBL" id="CAI4030668.1"/>
    </source>
</evidence>
<dbReference type="EC" id="2.7.13.3" evidence="3"/>
<keyword evidence="9" id="KW-1133">Transmembrane helix</keyword>
<evidence type="ECO:0000256" key="4">
    <source>
        <dbReference type="ARBA" id="ARBA00022553"/>
    </source>
</evidence>
<evidence type="ECO:0000256" key="7">
    <source>
        <dbReference type="PROSITE-ProRule" id="PRU00169"/>
    </source>
</evidence>
<evidence type="ECO:0000256" key="3">
    <source>
        <dbReference type="ARBA" id="ARBA00012438"/>
    </source>
</evidence>
<dbReference type="PROSITE" id="PS50110">
    <property type="entry name" value="RESPONSE_REGULATORY"/>
    <property type="match status" value="2"/>
</dbReference>
<dbReference type="InterPro" id="IPR005467">
    <property type="entry name" value="His_kinase_dom"/>
</dbReference>
<dbReference type="SMART" id="SM00388">
    <property type="entry name" value="HisKA"/>
    <property type="match status" value="1"/>
</dbReference>
<dbReference type="KEGG" id="nti:DNFV4_01096"/>
<gene>
    <name evidence="13" type="ORF">DNFV4_01096</name>
</gene>
<dbReference type="Gene3D" id="3.40.50.2300">
    <property type="match status" value="2"/>
</dbReference>
<dbReference type="InterPro" id="IPR001789">
    <property type="entry name" value="Sig_transdc_resp-reg_receiver"/>
</dbReference>
<organism evidence="13 14">
    <name type="scientific">Nitrospira tepida</name>
    <dbReference type="NCBI Taxonomy" id="2973512"/>
    <lineage>
        <taxon>Bacteria</taxon>
        <taxon>Pseudomonadati</taxon>
        <taxon>Nitrospirota</taxon>
        <taxon>Nitrospiria</taxon>
        <taxon>Nitrospirales</taxon>
        <taxon>Nitrospiraceae</taxon>
        <taxon>Nitrospira</taxon>
    </lineage>
</organism>
<evidence type="ECO:0000256" key="5">
    <source>
        <dbReference type="ARBA" id="ARBA00022679"/>
    </source>
</evidence>
<dbReference type="InterPro" id="IPR033417">
    <property type="entry name" value="CHASE8"/>
</dbReference>
<feature type="compositionally biased region" description="Polar residues" evidence="8">
    <location>
        <begin position="287"/>
        <end position="298"/>
    </location>
</feature>
<dbReference type="EMBL" id="OX365700">
    <property type="protein sequence ID" value="CAI4030668.1"/>
    <property type="molecule type" value="Genomic_DNA"/>
</dbReference>
<dbReference type="Pfam" id="PF00072">
    <property type="entry name" value="Response_reg"/>
    <property type="match status" value="2"/>
</dbReference>
<evidence type="ECO:0000259" key="11">
    <source>
        <dbReference type="PROSITE" id="PS50110"/>
    </source>
</evidence>
<dbReference type="InterPro" id="IPR011006">
    <property type="entry name" value="CheY-like_superfamily"/>
</dbReference>
<evidence type="ECO:0000256" key="6">
    <source>
        <dbReference type="ARBA" id="ARBA00022777"/>
    </source>
</evidence>
<keyword evidence="9" id="KW-0812">Transmembrane</keyword>
<dbReference type="Gene3D" id="3.30.565.10">
    <property type="entry name" value="Histidine kinase-like ATPase, C-terminal domain"/>
    <property type="match status" value="1"/>
</dbReference>
<dbReference type="Gene3D" id="1.10.287.130">
    <property type="match status" value="1"/>
</dbReference>
<dbReference type="CDD" id="cd00082">
    <property type="entry name" value="HisKA"/>
    <property type="match status" value="1"/>
</dbReference>
<dbReference type="CDD" id="cd17546">
    <property type="entry name" value="REC_hyHK_CKI1_RcsC-like"/>
    <property type="match status" value="1"/>
</dbReference>
<dbReference type="RefSeq" id="WP_289267645.1">
    <property type="nucleotide sequence ID" value="NZ_OX365700.1"/>
</dbReference>
<protein>
    <recommendedName>
        <fullName evidence="3">histidine kinase</fullName>
        <ecNumber evidence="3">2.7.13.3</ecNumber>
    </recommendedName>
</protein>
<evidence type="ECO:0000256" key="8">
    <source>
        <dbReference type="SAM" id="MobiDB-lite"/>
    </source>
</evidence>
<feature type="domain" description="Response regulatory" evidence="11">
    <location>
        <begin position="700"/>
        <end position="821"/>
    </location>
</feature>
<accession>A0AA86TA44</accession>
<dbReference type="InterPro" id="IPR003594">
    <property type="entry name" value="HATPase_dom"/>
</dbReference>
<feature type="domain" description="Histidine kinase" evidence="10">
    <location>
        <begin position="309"/>
        <end position="530"/>
    </location>
</feature>
<dbReference type="InterPro" id="IPR036097">
    <property type="entry name" value="HisK_dim/P_sf"/>
</dbReference>
<reference evidence="13" key="1">
    <citation type="submission" date="2022-10" db="EMBL/GenBank/DDBJ databases">
        <authorList>
            <person name="Koch H."/>
        </authorList>
    </citation>
    <scope>NUCLEOTIDE SEQUENCE</scope>
    <source>
        <strain evidence="13">DNF</strain>
    </source>
</reference>
<feature type="transmembrane region" description="Helical" evidence="9">
    <location>
        <begin position="157"/>
        <end position="176"/>
    </location>
</feature>
<feature type="compositionally biased region" description="Basic and acidic residues" evidence="8">
    <location>
        <begin position="268"/>
        <end position="286"/>
    </location>
</feature>
<dbReference type="Proteomes" id="UP001179121">
    <property type="component" value="Chromosome"/>
</dbReference>
<dbReference type="PROSITE" id="PS50885">
    <property type="entry name" value="HAMP"/>
    <property type="match status" value="1"/>
</dbReference>
<dbReference type="InterPro" id="IPR004358">
    <property type="entry name" value="Sig_transdc_His_kin-like_C"/>
</dbReference>
<comment type="catalytic activity">
    <reaction evidence="1">
        <text>ATP + protein L-histidine = ADP + protein N-phospho-L-histidine.</text>
        <dbReference type="EC" id="2.7.13.3"/>
    </reaction>
</comment>
<dbReference type="InterPro" id="IPR036890">
    <property type="entry name" value="HATPase_C_sf"/>
</dbReference>
<dbReference type="InterPro" id="IPR003661">
    <property type="entry name" value="HisK_dim/P_dom"/>
</dbReference>
<proteinExistence type="predicted"/>
<keyword evidence="5" id="KW-0808">Transferase</keyword>
<evidence type="ECO:0000256" key="1">
    <source>
        <dbReference type="ARBA" id="ARBA00000085"/>
    </source>
</evidence>
<dbReference type="SMART" id="SM00387">
    <property type="entry name" value="HATPase_c"/>
    <property type="match status" value="1"/>
</dbReference>
<feature type="modified residue" description="4-aspartylphosphate" evidence="7">
    <location>
        <position position="749"/>
    </location>
</feature>
<dbReference type="SUPFAM" id="SSF55874">
    <property type="entry name" value="ATPase domain of HSP90 chaperone/DNA topoisomerase II/histidine kinase"/>
    <property type="match status" value="1"/>
</dbReference>
<evidence type="ECO:0000256" key="9">
    <source>
        <dbReference type="SAM" id="Phobius"/>
    </source>
</evidence>
<evidence type="ECO:0000256" key="2">
    <source>
        <dbReference type="ARBA" id="ARBA00004370"/>
    </source>
</evidence>
<keyword evidence="9" id="KW-0472">Membrane</keyword>
<dbReference type="Pfam" id="PF17152">
    <property type="entry name" value="CHASE8"/>
    <property type="match status" value="1"/>
</dbReference>
<keyword evidence="6 13" id="KW-0418">Kinase</keyword>
<dbReference type="GO" id="GO:0000155">
    <property type="term" value="F:phosphorelay sensor kinase activity"/>
    <property type="evidence" value="ECO:0007669"/>
    <property type="project" value="InterPro"/>
</dbReference>
<keyword evidence="4 7" id="KW-0597">Phosphoprotein</keyword>
<feature type="region of interest" description="Disordered" evidence="8">
    <location>
        <begin position="268"/>
        <end position="298"/>
    </location>
</feature>
<keyword evidence="14" id="KW-1185">Reference proteome</keyword>
<dbReference type="PANTHER" id="PTHR45339:SF5">
    <property type="entry name" value="HISTIDINE KINASE"/>
    <property type="match status" value="1"/>
</dbReference>
<dbReference type="PANTHER" id="PTHR45339">
    <property type="entry name" value="HYBRID SIGNAL TRANSDUCTION HISTIDINE KINASE J"/>
    <property type="match status" value="1"/>
</dbReference>
<evidence type="ECO:0000259" key="10">
    <source>
        <dbReference type="PROSITE" id="PS50109"/>
    </source>
</evidence>
<sequence length="832" mass="90288">MAAAWLTPIDRQLQTLMLVVSGAALLLMGILLVCLDLYLAKEGATRELSRQADLVAILSREAVLAQDRAAGEWALSTLRLSPIVTTAILYDDQGRELARYDRPGPGPIHSAANRTLRAAIGADAVALRRPVPIGTGASGMILLQADLSPIYERARRYAALVLAILVCGLTVAWLLGSRFQRLITGPILDLIALTGTALAERDYSLRIQKPGEGDLGILSERFNALLHQIQDQQRALAEQRGQFEKEWRRREDESALAHAALHDALAERTQAEDQREQTAAEPEANRQESQPTSHPVQDSAALQLQFRSHLSHEIRTPMNSLLGKIDHLLHGPLTEQQRRHATNALASGKALLSRLNDLAALSDLETGSLALHPMEFDLRDTVEEVLDLVRGQAQAKGLRLTSTILSTCPDLLVGDPYWLRKILGHLLGNAVQFTQQGEIELRVSAAPLDEGLVEVQFDITDTGIGIAQEDRAYLVAPSPPSRRSPSGTFRGTGLGLPVVIRLVRLMGGTVGLDSEVGRGSTFWVKLPLSIGSATPQFLGEPSATVPPRILIVESHAASRQVLKHTLKGWGFHPEEASAGAKALELVRQAASSEAPFALLILDLALEDADGLSLIKTLKSEAGGPSLAVILLAPPEFDREIAREAGADLVLTKPVRYQALYRALARRLNRLTPSSSPSIIPSTSPAGMINPGAIPPQFTGCILVVEDNSVNQEVARTMLEQLGCSVEVAGNGREALEATGRARYDLVLMDCQMPEMDGFEATRRIRAREAVSTTGTPRLPIVALTAHVLESDRQACLAAGMDDYLSKPFTRLQLERLLTRWLPRPERPLRSGT</sequence>